<keyword evidence="1" id="KW-0812">Transmembrane</keyword>
<feature type="transmembrane region" description="Helical" evidence="1">
    <location>
        <begin position="86"/>
        <end position="105"/>
    </location>
</feature>
<evidence type="ECO:0000313" key="2">
    <source>
        <dbReference type="EMBL" id="GHA76833.1"/>
    </source>
</evidence>
<feature type="transmembrane region" description="Helical" evidence="1">
    <location>
        <begin position="51"/>
        <end position="74"/>
    </location>
</feature>
<dbReference type="EMBL" id="BMYD01000001">
    <property type="protein sequence ID" value="GHA76833.1"/>
    <property type="molecule type" value="Genomic_DNA"/>
</dbReference>
<dbReference type="Pfam" id="PF11196">
    <property type="entry name" value="DUF2834"/>
    <property type="match status" value="1"/>
</dbReference>
<feature type="transmembrane region" description="Helical" evidence="1">
    <location>
        <begin position="12"/>
        <end position="31"/>
    </location>
</feature>
<evidence type="ECO:0000313" key="3">
    <source>
        <dbReference type="Proteomes" id="UP000646426"/>
    </source>
</evidence>
<keyword evidence="3" id="KW-1185">Reference proteome</keyword>
<reference evidence="2" key="1">
    <citation type="journal article" date="2014" name="Int. J. Syst. Evol. Microbiol.">
        <title>Complete genome sequence of Corynebacterium casei LMG S-19264T (=DSM 44701T), isolated from a smear-ripened cheese.</title>
        <authorList>
            <consortium name="US DOE Joint Genome Institute (JGI-PGF)"/>
            <person name="Walter F."/>
            <person name="Albersmeier A."/>
            <person name="Kalinowski J."/>
            <person name="Ruckert C."/>
        </authorList>
    </citation>
    <scope>NUCLEOTIDE SEQUENCE</scope>
    <source>
        <strain evidence="2">KCTC 23077</strain>
    </source>
</reference>
<keyword evidence="1" id="KW-0472">Membrane</keyword>
<sequence length="113" mass="12433">MTGEQTFLKDRTSRALLWLLAAVGLVVPWFFNVTYFLNGGSVAPNVFFRDVGANALTTAITWDVYIAATAFSLIVARDAALGRLRWAYVIGCFCIGLSFALPLYAAHRLLGKR</sequence>
<proteinExistence type="predicted"/>
<comment type="caution">
    <text evidence="2">The sequence shown here is derived from an EMBL/GenBank/DDBJ whole genome shotgun (WGS) entry which is preliminary data.</text>
</comment>
<gene>
    <name evidence="2" type="ORF">GCM10007067_12640</name>
</gene>
<dbReference type="RefSeq" id="WP_229792343.1">
    <property type="nucleotide sequence ID" value="NZ_BMYD01000001.1"/>
</dbReference>
<dbReference type="Proteomes" id="UP000646426">
    <property type="component" value="Unassembled WGS sequence"/>
</dbReference>
<evidence type="ECO:0000256" key="1">
    <source>
        <dbReference type="SAM" id="Phobius"/>
    </source>
</evidence>
<organism evidence="2 3">
    <name type="scientific">Cognatilysobacter bugurensis</name>
    <dbReference type="NCBI Taxonomy" id="543356"/>
    <lineage>
        <taxon>Bacteria</taxon>
        <taxon>Pseudomonadati</taxon>
        <taxon>Pseudomonadota</taxon>
        <taxon>Gammaproteobacteria</taxon>
        <taxon>Lysobacterales</taxon>
        <taxon>Lysobacteraceae</taxon>
        <taxon>Cognatilysobacter</taxon>
    </lineage>
</organism>
<evidence type="ECO:0008006" key="4">
    <source>
        <dbReference type="Google" id="ProtNLM"/>
    </source>
</evidence>
<name>A0A918SX67_9GAMM</name>
<accession>A0A918SX67</accession>
<keyword evidence="1" id="KW-1133">Transmembrane helix</keyword>
<reference evidence="2" key="2">
    <citation type="submission" date="2020-09" db="EMBL/GenBank/DDBJ databases">
        <authorList>
            <person name="Sun Q."/>
            <person name="Kim S."/>
        </authorList>
    </citation>
    <scope>NUCLEOTIDE SEQUENCE</scope>
    <source>
        <strain evidence="2">KCTC 23077</strain>
    </source>
</reference>
<protein>
    <recommendedName>
        <fullName evidence="4">DUF2834 domain-containing protein</fullName>
    </recommendedName>
</protein>
<dbReference type="InterPro" id="IPR021362">
    <property type="entry name" value="DUF2834"/>
</dbReference>
<dbReference type="AlphaFoldDB" id="A0A918SX67"/>